<comment type="caution">
    <text evidence="1">The sequence shown here is derived from an EMBL/GenBank/DDBJ whole genome shotgun (WGS) entry which is preliminary data.</text>
</comment>
<reference evidence="1 2" key="1">
    <citation type="submission" date="2022-11" db="EMBL/GenBank/DDBJ databases">
        <title>Deinococcus ZS9-10, Low Temperature and Draught-tolerating, UV-resistant Bacteria from Continental Antarctica.</title>
        <authorList>
            <person name="Cheng L."/>
        </authorList>
    </citation>
    <scope>NUCLEOTIDE SEQUENCE [LARGE SCALE GENOMIC DNA]</scope>
    <source>
        <strain evidence="1 2">ZS9-10</strain>
    </source>
</reference>
<proteinExistence type="predicted"/>
<sequence length="46" mass="4798">MTQPAPAPPTPGDLAQDMAYTAPGITSITTPSEPVFPHLNAPVRIQ</sequence>
<evidence type="ECO:0000313" key="2">
    <source>
        <dbReference type="Proteomes" id="UP001276150"/>
    </source>
</evidence>
<evidence type="ECO:0000313" key="1">
    <source>
        <dbReference type="EMBL" id="MDV6373119.1"/>
    </source>
</evidence>
<keyword evidence="2" id="KW-1185">Reference proteome</keyword>
<dbReference type="RefSeq" id="WP_317638411.1">
    <property type="nucleotide sequence ID" value="NZ_JAPMIV010000001.1"/>
</dbReference>
<accession>A0ABU4DL03</accession>
<dbReference type="Proteomes" id="UP001276150">
    <property type="component" value="Unassembled WGS sequence"/>
</dbReference>
<protein>
    <submittedName>
        <fullName evidence="1">Uncharacterized protein</fullName>
    </submittedName>
</protein>
<name>A0ABU4DL03_9DEIO</name>
<gene>
    <name evidence="1" type="ORF">ORD21_00680</name>
</gene>
<organism evidence="1 2">
    <name type="scientific">Deinococcus arenicola</name>
    <dbReference type="NCBI Taxonomy" id="2994950"/>
    <lineage>
        <taxon>Bacteria</taxon>
        <taxon>Thermotogati</taxon>
        <taxon>Deinococcota</taxon>
        <taxon>Deinococci</taxon>
        <taxon>Deinococcales</taxon>
        <taxon>Deinococcaceae</taxon>
        <taxon>Deinococcus</taxon>
    </lineage>
</organism>
<dbReference type="EMBL" id="JAPMIV010000001">
    <property type="protein sequence ID" value="MDV6373119.1"/>
    <property type="molecule type" value="Genomic_DNA"/>
</dbReference>